<dbReference type="GO" id="GO:0005737">
    <property type="term" value="C:cytoplasm"/>
    <property type="evidence" value="ECO:0007669"/>
    <property type="project" value="UniProtKB-SubCell"/>
</dbReference>
<evidence type="ECO:0000256" key="3">
    <source>
        <dbReference type="ARBA" id="ARBA00022723"/>
    </source>
</evidence>
<feature type="binding site" description="in other chain" evidence="8">
    <location>
        <position position="237"/>
    </location>
    <ligand>
        <name>IMP</name>
        <dbReference type="ChEBI" id="CHEBI:58053"/>
        <note>ligand shared between dimeric partners</note>
    </ligand>
</feature>
<keyword evidence="2 8" id="KW-0436">Ligase</keyword>
<dbReference type="SUPFAM" id="SSF52540">
    <property type="entry name" value="P-loop containing nucleoside triphosphate hydrolases"/>
    <property type="match status" value="1"/>
</dbReference>
<feature type="binding site" evidence="8">
    <location>
        <begin position="14"/>
        <end position="20"/>
    </location>
    <ligand>
        <name>GTP</name>
        <dbReference type="ChEBI" id="CHEBI:37565"/>
    </ligand>
</feature>
<comment type="function">
    <text evidence="8">Plays an important role in the de novo pathway of purine nucleotide biosynthesis. Catalyzes the first committed step in the biosynthesis of AMP from IMP.</text>
</comment>
<comment type="subcellular location">
    <subcellularLocation>
        <location evidence="8">Cytoplasm</location>
    </subcellularLocation>
</comment>
<reference evidence="11 12" key="1">
    <citation type="submission" date="2016-07" db="EMBL/GenBank/DDBJ databases">
        <title>Detection of Helicobacter winghamensis from caecal content of red fox (Vulpes vulpes).</title>
        <authorList>
            <person name="Zanoni R.G."/>
            <person name="Florio D."/>
            <person name="Caffara M."/>
            <person name="Renzi M."/>
            <person name="Parisi A."/>
            <person name="Pasquali F."/>
            <person name="Manfreda G."/>
        </authorList>
    </citation>
    <scope>NUCLEOTIDE SEQUENCE [LARGE SCALE GENOMIC DNA]</scope>
    <source>
        <strain evidence="11 12">295_13</strain>
    </source>
</reference>
<keyword evidence="8" id="KW-0963">Cytoplasm</keyword>
<dbReference type="Gene3D" id="1.10.300.10">
    <property type="entry name" value="Adenylosuccinate Synthetase, subunit A, domain 2"/>
    <property type="match status" value="1"/>
</dbReference>
<dbReference type="SMART" id="SM00788">
    <property type="entry name" value="Adenylsucc_synt"/>
    <property type="match status" value="1"/>
</dbReference>
<evidence type="ECO:0000256" key="7">
    <source>
        <dbReference type="ARBA" id="ARBA00023134"/>
    </source>
</evidence>
<comment type="catalytic activity">
    <reaction evidence="8 10">
        <text>IMP + L-aspartate + GTP = N(6)-(1,2-dicarboxyethyl)-AMP + GDP + phosphate + 2 H(+)</text>
        <dbReference type="Rhea" id="RHEA:15753"/>
        <dbReference type="ChEBI" id="CHEBI:15378"/>
        <dbReference type="ChEBI" id="CHEBI:29991"/>
        <dbReference type="ChEBI" id="CHEBI:37565"/>
        <dbReference type="ChEBI" id="CHEBI:43474"/>
        <dbReference type="ChEBI" id="CHEBI:57567"/>
        <dbReference type="ChEBI" id="CHEBI:58053"/>
        <dbReference type="ChEBI" id="CHEBI:58189"/>
        <dbReference type="EC" id="6.3.4.4"/>
    </reaction>
</comment>
<evidence type="ECO:0000256" key="9">
    <source>
        <dbReference type="PROSITE-ProRule" id="PRU10134"/>
    </source>
</evidence>
<feature type="binding site" evidence="8">
    <location>
        <begin position="42"/>
        <end position="44"/>
    </location>
    <ligand>
        <name>GTP</name>
        <dbReference type="ChEBI" id="CHEBI:37565"/>
    </ligand>
</feature>
<feature type="binding site" evidence="8">
    <location>
        <position position="144"/>
    </location>
    <ligand>
        <name>IMP</name>
        <dbReference type="ChEBI" id="CHEBI:58053"/>
        <note>ligand shared between dimeric partners</note>
    </ligand>
</feature>
<evidence type="ECO:0000256" key="10">
    <source>
        <dbReference type="RuleBase" id="RU000520"/>
    </source>
</evidence>
<dbReference type="FunFam" id="1.10.300.10:FF:000001">
    <property type="entry name" value="Adenylosuccinate synthetase"/>
    <property type="match status" value="1"/>
</dbReference>
<evidence type="ECO:0000313" key="12">
    <source>
        <dbReference type="Proteomes" id="UP000233350"/>
    </source>
</evidence>
<evidence type="ECO:0000256" key="1">
    <source>
        <dbReference type="ARBA" id="ARBA00011738"/>
    </source>
</evidence>
<proteinExistence type="inferred from homology"/>
<sequence>MVSKADLIVGIQWGDEGKGKMVDLLARNYDFVVRYQGGHNAGHTIVVDGKKYALHLIPSGILYPSCKNIIGNGVVISPKALISEMAQFESMHGGLKGRLFISTKAHLILSYHELLDKLSEEKAKVAIGTTGKGIGPAYTDKISRNGIRIEELKDTQTLAQKVFDKLQALNAKENTIPTFSLDSIRNELDSYAKALLPYLANTTAMLWKAMDNNEKILCEGAQGSMLDIDFGTYPFVTSSTTTAAGACNGTGIAPRELGEVIGITKAYCTRVGNGPFPTEELGEIGETLRTKGGEFGVTTGRARRCGWLDAMAVKYACRINGVSALAMMKLDVLDGFETIQVCTGYKDKNGEILEDFPSDLSQVTPLYTSFKGWDKTAGVREFENLPKDAQDYILALEKFIGVKITMISTSPDRNDTIFRE</sequence>
<dbReference type="PROSITE" id="PS00513">
    <property type="entry name" value="ADENYLOSUCCIN_SYN_2"/>
    <property type="match status" value="1"/>
</dbReference>
<dbReference type="EMBL" id="MBPK01000002">
    <property type="protein sequence ID" value="PKT82619.1"/>
    <property type="molecule type" value="Genomic_DNA"/>
</dbReference>
<feature type="binding site" evidence="8">
    <location>
        <position position="303"/>
    </location>
    <ligand>
        <name>GTP</name>
        <dbReference type="ChEBI" id="CHEBI:37565"/>
    </ligand>
</feature>
<gene>
    <name evidence="8" type="primary">purA</name>
    <name evidence="11" type="ORF">BCM31_07785</name>
</gene>
<dbReference type="UniPathway" id="UPA00075">
    <property type="reaction ID" value="UER00335"/>
</dbReference>
<feature type="active site" description="Proton acceptor" evidence="8">
    <location>
        <position position="15"/>
    </location>
</feature>
<evidence type="ECO:0000256" key="2">
    <source>
        <dbReference type="ARBA" id="ARBA00022598"/>
    </source>
</evidence>
<feature type="binding site" description="in other chain" evidence="8">
    <location>
        <position position="130"/>
    </location>
    <ligand>
        <name>IMP</name>
        <dbReference type="ChEBI" id="CHEBI:58053"/>
        <note>ligand shared between dimeric partners</note>
    </ligand>
</feature>
<organism evidence="11 12">
    <name type="scientific">Helicobacter winghamensis</name>
    <dbReference type="NCBI Taxonomy" id="157268"/>
    <lineage>
        <taxon>Bacteria</taxon>
        <taxon>Pseudomonadati</taxon>
        <taxon>Campylobacterota</taxon>
        <taxon>Epsilonproteobacteria</taxon>
        <taxon>Campylobacterales</taxon>
        <taxon>Helicobacteraceae</taxon>
        <taxon>Helicobacter</taxon>
    </lineage>
</organism>
<keyword evidence="3 8" id="KW-0479">Metal-binding</keyword>
<dbReference type="InterPro" id="IPR042111">
    <property type="entry name" value="Adenylosuccinate_synth_dom3"/>
</dbReference>
<comment type="caution">
    <text evidence="11">The sequence shown here is derived from an EMBL/GenBank/DDBJ whole genome shotgun (WGS) entry which is preliminary data.</text>
</comment>
<dbReference type="HAMAP" id="MF_00011">
    <property type="entry name" value="Adenylosucc_synth"/>
    <property type="match status" value="1"/>
</dbReference>
<dbReference type="OrthoDB" id="9807553at2"/>
<feature type="binding site" evidence="8">
    <location>
        <position position="42"/>
    </location>
    <ligand>
        <name>Mg(2+)</name>
        <dbReference type="ChEBI" id="CHEBI:18420"/>
    </ligand>
</feature>
<dbReference type="GO" id="GO:0046040">
    <property type="term" value="P:IMP metabolic process"/>
    <property type="evidence" value="ECO:0007669"/>
    <property type="project" value="TreeGrafter"/>
</dbReference>
<keyword evidence="12" id="KW-1185">Reference proteome</keyword>
<dbReference type="GO" id="GO:0000287">
    <property type="term" value="F:magnesium ion binding"/>
    <property type="evidence" value="ECO:0007669"/>
    <property type="project" value="UniProtKB-UniRule"/>
</dbReference>
<evidence type="ECO:0000256" key="5">
    <source>
        <dbReference type="ARBA" id="ARBA00022755"/>
    </source>
</evidence>
<dbReference type="AlphaFoldDB" id="A0A2N3PLE9"/>
<evidence type="ECO:0000256" key="6">
    <source>
        <dbReference type="ARBA" id="ARBA00022842"/>
    </source>
</evidence>
<dbReference type="InterPro" id="IPR042109">
    <property type="entry name" value="Adenylosuccinate_synth_dom1"/>
</dbReference>
<dbReference type="GO" id="GO:0005525">
    <property type="term" value="F:GTP binding"/>
    <property type="evidence" value="ECO:0007669"/>
    <property type="project" value="UniProtKB-UniRule"/>
</dbReference>
<feature type="active site" description="Proton donor" evidence="8">
    <location>
        <position position="43"/>
    </location>
</feature>
<keyword evidence="5 8" id="KW-0658">Purine biosynthesis</keyword>
<accession>A0A2N3PLE9</accession>
<feature type="binding site" description="in other chain" evidence="8">
    <location>
        <begin position="40"/>
        <end position="43"/>
    </location>
    <ligand>
        <name>IMP</name>
        <dbReference type="ChEBI" id="CHEBI:58053"/>
        <note>ligand shared between dimeric partners</note>
    </ligand>
</feature>
<dbReference type="InterPro" id="IPR042110">
    <property type="entry name" value="Adenylosuccinate_synth_dom2"/>
</dbReference>
<comment type="cofactor">
    <cofactor evidence="8">
        <name>Mg(2+)</name>
        <dbReference type="ChEBI" id="CHEBI:18420"/>
    </cofactor>
    <text evidence="8">Binds 1 Mg(2+) ion per subunit.</text>
</comment>
<dbReference type="InterPro" id="IPR001114">
    <property type="entry name" value="Adenylosuccinate_synthetase"/>
</dbReference>
<dbReference type="Proteomes" id="UP000233350">
    <property type="component" value="Unassembled WGS sequence"/>
</dbReference>
<dbReference type="Gene3D" id="3.90.170.10">
    <property type="entry name" value="Adenylosuccinate Synthetase, subunit A, domain 3"/>
    <property type="match status" value="1"/>
</dbReference>
<dbReference type="PROSITE" id="PS01266">
    <property type="entry name" value="ADENYLOSUCCIN_SYN_1"/>
    <property type="match status" value="1"/>
</dbReference>
<dbReference type="InterPro" id="IPR033128">
    <property type="entry name" value="Adenylosuccin_syn_Lys_AS"/>
</dbReference>
<keyword evidence="6 8" id="KW-0460">Magnesium</keyword>
<dbReference type="InterPro" id="IPR018220">
    <property type="entry name" value="Adenylosuccin_syn_GTP-bd"/>
</dbReference>
<feature type="binding site" description="in other chain" evidence="8">
    <location>
        <position position="301"/>
    </location>
    <ligand>
        <name>IMP</name>
        <dbReference type="ChEBI" id="CHEBI:58053"/>
        <note>ligand shared between dimeric partners</note>
    </ligand>
</feature>
<dbReference type="Gene3D" id="3.40.440.10">
    <property type="entry name" value="Adenylosuccinate Synthetase, subunit A, domain 1"/>
    <property type="match status" value="1"/>
</dbReference>
<evidence type="ECO:0000313" key="11">
    <source>
        <dbReference type="EMBL" id="PKT82619.1"/>
    </source>
</evidence>
<dbReference type="EC" id="6.3.4.4" evidence="8 10"/>
<name>A0A2N3PLE9_9HELI</name>
<feature type="binding site" description="in other chain" evidence="8">
    <location>
        <begin position="15"/>
        <end position="18"/>
    </location>
    <ligand>
        <name>IMP</name>
        <dbReference type="ChEBI" id="CHEBI:58053"/>
        <note>ligand shared between dimeric partners</note>
    </ligand>
</feature>
<feature type="binding site" evidence="8">
    <location>
        <begin position="408"/>
        <end position="410"/>
    </location>
    <ligand>
        <name>GTP</name>
        <dbReference type="ChEBI" id="CHEBI:37565"/>
    </ligand>
</feature>
<dbReference type="GeneID" id="97289074"/>
<dbReference type="InterPro" id="IPR027417">
    <property type="entry name" value="P-loop_NTPase"/>
</dbReference>
<comment type="similarity">
    <text evidence="8 10">Belongs to the adenylosuccinate synthetase family.</text>
</comment>
<dbReference type="Pfam" id="PF00709">
    <property type="entry name" value="Adenylsucc_synt"/>
    <property type="match status" value="1"/>
</dbReference>
<protein>
    <recommendedName>
        <fullName evidence="8 10">Adenylosuccinate synthetase</fullName>
        <shortName evidence="8">AMPSase</shortName>
        <shortName evidence="8">AdSS</shortName>
        <ecNumber evidence="8 10">6.3.4.4</ecNumber>
    </recommendedName>
    <alternativeName>
        <fullName evidence="8">IMP--aspartate ligase</fullName>
    </alternativeName>
</protein>
<dbReference type="RefSeq" id="WP_040498321.1">
    <property type="nucleotide sequence ID" value="NZ_CABKOI010000021.1"/>
</dbReference>
<comment type="subunit">
    <text evidence="1 8">Homodimer.</text>
</comment>
<feature type="binding site" evidence="8">
    <location>
        <position position="15"/>
    </location>
    <ligand>
        <name>Mg(2+)</name>
        <dbReference type="ChEBI" id="CHEBI:18420"/>
    </ligand>
</feature>
<dbReference type="NCBIfam" id="NF002223">
    <property type="entry name" value="PRK01117.1"/>
    <property type="match status" value="1"/>
</dbReference>
<dbReference type="PANTHER" id="PTHR11846">
    <property type="entry name" value="ADENYLOSUCCINATE SYNTHETASE"/>
    <property type="match status" value="1"/>
</dbReference>
<keyword evidence="7 8" id="KW-0342">GTP-binding</keyword>
<dbReference type="GO" id="GO:0004019">
    <property type="term" value="F:adenylosuccinate synthase activity"/>
    <property type="evidence" value="ECO:0007669"/>
    <property type="project" value="UniProtKB-UniRule"/>
</dbReference>
<feature type="binding site" evidence="8">
    <location>
        <begin position="297"/>
        <end position="303"/>
    </location>
    <ligand>
        <name>substrate</name>
    </ligand>
</feature>
<evidence type="ECO:0000256" key="4">
    <source>
        <dbReference type="ARBA" id="ARBA00022741"/>
    </source>
</evidence>
<comment type="pathway">
    <text evidence="8 10">Purine metabolism; AMP biosynthesis via de novo pathway; AMP from IMP: step 1/2.</text>
</comment>
<feature type="binding site" description="in other chain" evidence="8">
    <location>
        <position position="222"/>
    </location>
    <ligand>
        <name>IMP</name>
        <dbReference type="ChEBI" id="CHEBI:58053"/>
        <note>ligand shared between dimeric partners</note>
    </ligand>
</feature>
<feature type="active site" evidence="9">
    <location>
        <position position="141"/>
    </location>
</feature>
<dbReference type="NCBIfam" id="TIGR00184">
    <property type="entry name" value="purA"/>
    <property type="match status" value="1"/>
</dbReference>
<dbReference type="STRING" id="556267.HWAG_00589"/>
<dbReference type="CDD" id="cd03108">
    <property type="entry name" value="AdSS"/>
    <property type="match status" value="1"/>
</dbReference>
<keyword evidence="4 8" id="KW-0547">Nucleotide-binding</keyword>
<dbReference type="FunFam" id="3.90.170.10:FF:000001">
    <property type="entry name" value="Adenylosuccinate synthetase"/>
    <property type="match status" value="1"/>
</dbReference>
<feature type="binding site" evidence="8">
    <location>
        <begin position="329"/>
        <end position="331"/>
    </location>
    <ligand>
        <name>GTP</name>
        <dbReference type="ChEBI" id="CHEBI:37565"/>
    </ligand>
</feature>
<dbReference type="GO" id="GO:0044208">
    <property type="term" value="P:'de novo' AMP biosynthetic process"/>
    <property type="evidence" value="ECO:0007669"/>
    <property type="project" value="UniProtKB-UniRule"/>
</dbReference>
<evidence type="ECO:0000256" key="8">
    <source>
        <dbReference type="HAMAP-Rule" id="MF_00011"/>
    </source>
</evidence>
<dbReference type="PANTHER" id="PTHR11846:SF0">
    <property type="entry name" value="ADENYLOSUCCINATE SYNTHETASE"/>
    <property type="match status" value="1"/>
</dbReference>